<dbReference type="InterPro" id="IPR049636">
    <property type="entry name" value="HNF4-like_DBD"/>
</dbReference>
<organism evidence="15 16">
    <name type="scientific">Panagrellus redivivus</name>
    <name type="common">Microworm</name>
    <dbReference type="NCBI Taxonomy" id="6233"/>
    <lineage>
        <taxon>Eukaryota</taxon>
        <taxon>Metazoa</taxon>
        <taxon>Ecdysozoa</taxon>
        <taxon>Nematoda</taxon>
        <taxon>Chromadorea</taxon>
        <taxon>Rhabditida</taxon>
        <taxon>Tylenchina</taxon>
        <taxon>Panagrolaimomorpha</taxon>
        <taxon>Panagrolaimoidea</taxon>
        <taxon>Panagrolaimidae</taxon>
        <taxon>Panagrellus</taxon>
    </lineage>
</organism>
<dbReference type="Pfam" id="PF00104">
    <property type="entry name" value="Hormone_recep"/>
    <property type="match status" value="1"/>
</dbReference>
<evidence type="ECO:0000256" key="12">
    <source>
        <dbReference type="SAM" id="MobiDB-lite"/>
    </source>
</evidence>
<dbReference type="InterPro" id="IPR000536">
    <property type="entry name" value="Nucl_hrmn_rcpt_lig-bd"/>
</dbReference>
<evidence type="ECO:0000256" key="1">
    <source>
        <dbReference type="ARBA" id="ARBA00004123"/>
    </source>
</evidence>
<keyword evidence="7 11" id="KW-0238">DNA-binding</keyword>
<evidence type="ECO:0000256" key="7">
    <source>
        <dbReference type="ARBA" id="ARBA00023125"/>
    </source>
</evidence>
<evidence type="ECO:0000259" key="13">
    <source>
        <dbReference type="PROSITE" id="PS51030"/>
    </source>
</evidence>
<dbReference type="InterPro" id="IPR050274">
    <property type="entry name" value="Nuclear_hormone_rcpt_NR2"/>
</dbReference>
<dbReference type="Gene3D" id="1.10.565.10">
    <property type="entry name" value="Retinoid X Receptor"/>
    <property type="match status" value="1"/>
</dbReference>
<keyword evidence="9 11" id="KW-0675">Receptor</keyword>
<dbReference type="GO" id="GO:0000978">
    <property type="term" value="F:RNA polymerase II cis-regulatory region sequence-specific DNA binding"/>
    <property type="evidence" value="ECO:0007669"/>
    <property type="project" value="InterPro"/>
</dbReference>
<sequence length="432" mass="49760">MKSSIDYNSECDRTTPESTISSYSIVSNTNNGHRLSLDQDDPPRQCVVCHERTSCYHYDVPSCTGCKTFFRRCLISDRRYVCNNGGHCEITKGVECRSCRFDRCLTSGMNAEAIQYPKSVNANAIISKVKQMKLKLIEDNRPVVSQMLPAFFQDDEQRDINFLLYLEAKQRRLRESDYNPTWLFALEIKDILDKASELSLADKYSKPPQWPISSYERAIEYKKYGGCCSVLSTTKKKFFPVVDFILSIEFAKVMPHFQKLSIYDKEALAKHVAVVNSLFTQSFYSSAQGSEVIIHPNGFIPLLFDRLVGRADNVLKIETHSRSVQSLNRTKLKPEEFVLLKAIIFSHPAIPNISQEAAEELYQYHERYSKVLMHFVQNEYGLVAGASRYASIIQLIEAFFHFGEKVKLLYLMQSFNPNKWSQFPIIERILRC</sequence>
<evidence type="ECO:0000313" key="15">
    <source>
        <dbReference type="Proteomes" id="UP000492821"/>
    </source>
</evidence>
<dbReference type="InterPro" id="IPR013088">
    <property type="entry name" value="Znf_NHR/GATA"/>
</dbReference>
<dbReference type="GO" id="GO:0003700">
    <property type="term" value="F:DNA-binding transcription factor activity"/>
    <property type="evidence" value="ECO:0007669"/>
    <property type="project" value="InterPro"/>
</dbReference>
<dbReference type="InterPro" id="IPR001723">
    <property type="entry name" value="Nuclear_hrmn_rcpt"/>
</dbReference>
<accession>A0A7E4ZSI7</accession>
<dbReference type="FunFam" id="3.30.50.10:FF:000030">
    <property type="entry name" value="Nuclear Hormone Receptor family"/>
    <property type="match status" value="1"/>
</dbReference>
<dbReference type="SMART" id="SM00430">
    <property type="entry name" value="HOLI"/>
    <property type="match status" value="1"/>
</dbReference>
<proteinExistence type="inferred from homology"/>
<feature type="region of interest" description="Disordered" evidence="12">
    <location>
        <begin position="1"/>
        <end position="23"/>
    </location>
</feature>
<evidence type="ECO:0000256" key="8">
    <source>
        <dbReference type="ARBA" id="ARBA00023163"/>
    </source>
</evidence>
<dbReference type="PRINTS" id="PR00047">
    <property type="entry name" value="STROIDFINGER"/>
</dbReference>
<keyword evidence="6 11" id="KW-0805">Transcription regulation</keyword>
<dbReference type="Proteomes" id="UP000492821">
    <property type="component" value="Unassembled WGS sequence"/>
</dbReference>
<evidence type="ECO:0000313" key="16">
    <source>
        <dbReference type="WBParaSite" id="Pan_g14592.t1"/>
    </source>
</evidence>
<dbReference type="WBParaSite" id="Pan_g14592.t1">
    <property type="protein sequence ID" value="Pan_g14592.t1"/>
    <property type="gene ID" value="Pan_g14592"/>
</dbReference>
<protein>
    <submittedName>
        <fullName evidence="16">Nuclear receptor domain-containing protein</fullName>
    </submittedName>
</protein>
<dbReference type="Pfam" id="PF00105">
    <property type="entry name" value="zf-C4"/>
    <property type="match status" value="1"/>
</dbReference>
<keyword evidence="4 11" id="KW-0863">Zinc-finger</keyword>
<evidence type="ECO:0000256" key="2">
    <source>
        <dbReference type="ARBA" id="ARBA00005993"/>
    </source>
</evidence>
<feature type="domain" description="NR LBD" evidence="14">
    <location>
        <begin position="208"/>
        <end position="432"/>
    </location>
</feature>
<dbReference type="PROSITE" id="PS51843">
    <property type="entry name" value="NR_LBD"/>
    <property type="match status" value="1"/>
</dbReference>
<dbReference type="CDD" id="cd06960">
    <property type="entry name" value="NR_DBD_HNF4A"/>
    <property type="match status" value="1"/>
</dbReference>
<evidence type="ECO:0000256" key="6">
    <source>
        <dbReference type="ARBA" id="ARBA00023015"/>
    </source>
</evidence>
<evidence type="ECO:0000256" key="9">
    <source>
        <dbReference type="ARBA" id="ARBA00023170"/>
    </source>
</evidence>
<evidence type="ECO:0000256" key="4">
    <source>
        <dbReference type="ARBA" id="ARBA00022771"/>
    </source>
</evidence>
<keyword evidence="15" id="KW-1185">Reference proteome</keyword>
<reference evidence="15" key="1">
    <citation type="journal article" date="2013" name="Genetics">
        <title>The draft genome and transcriptome of Panagrellus redivivus are shaped by the harsh demands of a free-living lifestyle.</title>
        <authorList>
            <person name="Srinivasan J."/>
            <person name="Dillman A.R."/>
            <person name="Macchietto M.G."/>
            <person name="Heikkinen L."/>
            <person name="Lakso M."/>
            <person name="Fracchia K.M."/>
            <person name="Antoshechkin I."/>
            <person name="Mortazavi A."/>
            <person name="Wong G."/>
            <person name="Sternberg P.W."/>
        </authorList>
    </citation>
    <scope>NUCLEOTIDE SEQUENCE [LARGE SCALE GENOMIC DNA]</scope>
    <source>
        <strain evidence="15">MT8872</strain>
    </source>
</reference>
<dbReference type="AlphaFoldDB" id="A0A7E4ZSI7"/>
<name>A0A7E4ZSI7_PANRE</name>
<dbReference type="GO" id="GO:0005634">
    <property type="term" value="C:nucleus"/>
    <property type="evidence" value="ECO:0007669"/>
    <property type="project" value="UniProtKB-SubCell"/>
</dbReference>
<evidence type="ECO:0000256" key="5">
    <source>
        <dbReference type="ARBA" id="ARBA00022833"/>
    </source>
</evidence>
<dbReference type="PRINTS" id="PR00398">
    <property type="entry name" value="STRDHORMONER"/>
</dbReference>
<dbReference type="PROSITE" id="PS51030">
    <property type="entry name" value="NUCLEAR_REC_DBD_2"/>
    <property type="match status" value="1"/>
</dbReference>
<dbReference type="InterPro" id="IPR001628">
    <property type="entry name" value="Znf_hrmn_rcpt"/>
</dbReference>
<dbReference type="SUPFAM" id="SSF57716">
    <property type="entry name" value="Glucocorticoid receptor-like (DNA-binding domain)"/>
    <property type="match status" value="1"/>
</dbReference>
<keyword evidence="3 11" id="KW-0479">Metal-binding</keyword>
<dbReference type="InterPro" id="IPR035500">
    <property type="entry name" value="NHR-like_dom_sf"/>
</dbReference>
<feature type="domain" description="Nuclear receptor" evidence="13">
    <location>
        <begin position="43"/>
        <end position="116"/>
    </location>
</feature>
<keyword evidence="10 11" id="KW-0539">Nucleus</keyword>
<evidence type="ECO:0000256" key="10">
    <source>
        <dbReference type="ARBA" id="ARBA00023242"/>
    </source>
</evidence>
<evidence type="ECO:0000259" key="14">
    <source>
        <dbReference type="PROSITE" id="PS51843"/>
    </source>
</evidence>
<keyword evidence="8 11" id="KW-0804">Transcription</keyword>
<dbReference type="SUPFAM" id="SSF48508">
    <property type="entry name" value="Nuclear receptor ligand-binding domain"/>
    <property type="match status" value="1"/>
</dbReference>
<dbReference type="Gene3D" id="3.30.50.10">
    <property type="entry name" value="Erythroid Transcription Factor GATA-1, subunit A"/>
    <property type="match status" value="1"/>
</dbReference>
<dbReference type="PROSITE" id="PS00031">
    <property type="entry name" value="NUCLEAR_REC_DBD_1"/>
    <property type="match status" value="1"/>
</dbReference>
<reference evidence="16" key="2">
    <citation type="submission" date="2020-10" db="UniProtKB">
        <authorList>
            <consortium name="WormBaseParasite"/>
        </authorList>
    </citation>
    <scope>IDENTIFICATION</scope>
</reference>
<dbReference type="PANTHER" id="PTHR24083">
    <property type="entry name" value="NUCLEAR HORMONE RECEPTOR"/>
    <property type="match status" value="1"/>
</dbReference>
<dbReference type="SMART" id="SM00399">
    <property type="entry name" value="ZnF_C4"/>
    <property type="match status" value="1"/>
</dbReference>
<evidence type="ECO:0000256" key="3">
    <source>
        <dbReference type="ARBA" id="ARBA00022723"/>
    </source>
</evidence>
<keyword evidence="5 11" id="KW-0862">Zinc</keyword>
<comment type="subcellular location">
    <subcellularLocation>
        <location evidence="1 11">Nucleus</location>
    </subcellularLocation>
</comment>
<comment type="similarity">
    <text evidence="2 11">Belongs to the nuclear hormone receptor family.</text>
</comment>
<evidence type="ECO:0000256" key="11">
    <source>
        <dbReference type="RuleBase" id="RU004334"/>
    </source>
</evidence>
<dbReference type="GO" id="GO:0008270">
    <property type="term" value="F:zinc ion binding"/>
    <property type="evidence" value="ECO:0007669"/>
    <property type="project" value="UniProtKB-KW"/>
</dbReference>